<organism evidence="1 2">
    <name type="scientific">Candidatus Scalindua japonica</name>
    <dbReference type="NCBI Taxonomy" id="1284222"/>
    <lineage>
        <taxon>Bacteria</taxon>
        <taxon>Pseudomonadati</taxon>
        <taxon>Planctomycetota</taxon>
        <taxon>Candidatus Brocadiia</taxon>
        <taxon>Candidatus Brocadiales</taxon>
        <taxon>Candidatus Scalinduaceae</taxon>
        <taxon>Candidatus Scalindua</taxon>
    </lineage>
</organism>
<dbReference type="SUPFAM" id="SSF117130">
    <property type="entry name" value="CsrA-like"/>
    <property type="match status" value="1"/>
</dbReference>
<gene>
    <name evidence="1" type="ORF">SCALIN_C05_0248</name>
</gene>
<dbReference type="GO" id="GO:0003723">
    <property type="term" value="F:RNA binding"/>
    <property type="evidence" value="ECO:0007669"/>
    <property type="project" value="InterPro"/>
</dbReference>
<dbReference type="InterPro" id="IPR003751">
    <property type="entry name" value="CsrA"/>
</dbReference>
<dbReference type="Gene3D" id="2.60.40.4380">
    <property type="entry name" value="Translational regulator CsrA"/>
    <property type="match status" value="1"/>
</dbReference>
<proteinExistence type="predicted"/>
<dbReference type="Pfam" id="PF02599">
    <property type="entry name" value="CsrA"/>
    <property type="match status" value="1"/>
</dbReference>
<sequence length="83" mass="9485">MKIGDDLSATVIAIFKKKINLLVRNVEDTMIKLRLDVPITIKDDIKTTLTNIKKDQIKLGIEAPVEVRIEREKIQVLTKEKNS</sequence>
<reference evidence="2" key="1">
    <citation type="journal article" date="2017" name="Environ. Microbiol. Rep.">
        <title>Genetic Diversity of Marine Anaerobic Ammonium-Oxidizing Bacteria as Revealed by Genomic and Proteomic Analyses of 'Candidatus Scalindua japonica'.</title>
        <authorList>
            <person name="Oshiki M."/>
            <person name="Mizuto K."/>
            <person name="Kimura Z."/>
            <person name="Kindaichi T."/>
            <person name="Satoh H."/>
            <person name="Okabe S."/>
        </authorList>
    </citation>
    <scope>NUCLEOTIDE SEQUENCE [LARGE SCALE GENOMIC DNA]</scope>
    <source>
        <strain evidence="2">husup-a2</strain>
    </source>
</reference>
<dbReference type="RefSeq" id="WP_096893445.1">
    <property type="nucleotide sequence ID" value="NZ_BAOS01000005.1"/>
</dbReference>
<dbReference type="InterPro" id="IPR036107">
    <property type="entry name" value="CsrA_sf"/>
</dbReference>
<dbReference type="GO" id="GO:0006109">
    <property type="term" value="P:regulation of carbohydrate metabolic process"/>
    <property type="evidence" value="ECO:0007669"/>
    <property type="project" value="InterPro"/>
</dbReference>
<protein>
    <submittedName>
        <fullName evidence="1">Carbon storage regulator</fullName>
    </submittedName>
</protein>
<keyword evidence="2" id="KW-1185">Reference proteome</keyword>
<dbReference type="GO" id="GO:0006402">
    <property type="term" value="P:mRNA catabolic process"/>
    <property type="evidence" value="ECO:0007669"/>
    <property type="project" value="InterPro"/>
</dbReference>
<dbReference type="Proteomes" id="UP000218542">
    <property type="component" value="Unassembled WGS sequence"/>
</dbReference>
<dbReference type="EMBL" id="BAOS01000005">
    <property type="protein sequence ID" value="GAX60162.1"/>
    <property type="molecule type" value="Genomic_DNA"/>
</dbReference>
<comment type="caution">
    <text evidence="1">The sequence shown here is derived from an EMBL/GenBank/DDBJ whole genome shotgun (WGS) entry which is preliminary data.</text>
</comment>
<evidence type="ECO:0000313" key="1">
    <source>
        <dbReference type="EMBL" id="GAX60162.1"/>
    </source>
</evidence>
<accession>A0A286TWA9</accession>
<evidence type="ECO:0000313" key="2">
    <source>
        <dbReference type="Proteomes" id="UP000218542"/>
    </source>
</evidence>
<dbReference type="AlphaFoldDB" id="A0A286TWA9"/>
<name>A0A286TWA9_9BACT</name>